<dbReference type="Proteomes" id="UP000237662">
    <property type="component" value="Unassembled WGS sequence"/>
</dbReference>
<accession>A0A2S6I5X8</accession>
<dbReference type="Pfam" id="PF13602">
    <property type="entry name" value="ADH_zinc_N_2"/>
    <property type="match status" value="1"/>
</dbReference>
<dbReference type="AlphaFoldDB" id="A0A2S6I5X8"/>
<reference evidence="2 3" key="1">
    <citation type="submission" date="2018-02" db="EMBL/GenBank/DDBJ databases">
        <title>Genomic Encyclopedia of Archaeal and Bacterial Type Strains, Phase II (KMG-II): from individual species to whole genera.</title>
        <authorList>
            <person name="Goeker M."/>
        </authorList>
    </citation>
    <scope>NUCLEOTIDE SEQUENCE [LARGE SCALE GENOMIC DNA]</scope>
    <source>
        <strain evidence="2 3">DSM 29526</strain>
    </source>
</reference>
<organism evidence="2 3">
    <name type="scientific">Neolewinella xylanilytica</name>
    <dbReference type="NCBI Taxonomy" id="1514080"/>
    <lineage>
        <taxon>Bacteria</taxon>
        <taxon>Pseudomonadati</taxon>
        <taxon>Bacteroidota</taxon>
        <taxon>Saprospiria</taxon>
        <taxon>Saprospirales</taxon>
        <taxon>Lewinellaceae</taxon>
        <taxon>Neolewinella</taxon>
    </lineage>
</organism>
<dbReference type="SUPFAM" id="SSF50129">
    <property type="entry name" value="GroES-like"/>
    <property type="match status" value="1"/>
</dbReference>
<keyword evidence="3" id="KW-1185">Reference proteome</keyword>
<dbReference type="InterPro" id="IPR020843">
    <property type="entry name" value="ER"/>
</dbReference>
<dbReference type="InterPro" id="IPR052733">
    <property type="entry name" value="Chloroplast_QOR"/>
</dbReference>
<dbReference type="GO" id="GO:0016491">
    <property type="term" value="F:oxidoreductase activity"/>
    <property type="evidence" value="ECO:0007669"/>
    <property type="project" value="InterPro"/>
</dbReference>
<dbReference type="Pfam" id="PF08240">
    <property type="entry name" value="ADH_N"/>
    <property type="match status" value="1"/>
</dbReference>
<dbReference type="InterPro" id="IPR011032">
    <property type="entry name" value="GroES-like_sf"/>
</dbReference>
<protein>
    <submittedName>
        <fullName evidence="2">NADPH:quinone reductase-like Zn-dependent oxidoreductase</fullName>
    </submittedName>
</protein>
<dbReference type="RefSeq" id="WP_104420993.1">
    <property type="nucleotide sequence ID" value="NZ_PTJC01000006.1"/>
</dbReference>
<comment type="caution">
    <text evidence="2">The sequence shown here is derived from an EMBL/GenBank/DDBJ whole genome shotgun (WGS) entry which is preliminary data.</text>
</comment>
<dbReference type="CDD" id="cd05289">
    <property type="entry name" value="MDR_like_2"/>
    <property type="match status" value="1"/>
</dbReference>
<evidence type="ECO:0000313" key="2">
    <source>
        <dbReference type="EMBL" id="PPK86567.1"/>
    </source>
</evidence>
<dbReference type="EMBL" id="PTJC01000006">
    <property type="protein sequence ID" value="PPK86567.1"/>
    <property type="molecule type" value="Genomic_DNA"/>
</dbReference>
<dbReference type="SUPFAM" id="SSF51735">
    <property type="entry name" value="NAD(P)-binding Rossmann-fold domains"/>
    <property type="match status" value="1"/>
</dbReference>
<dbReference type="Gene3D" id="3.90.180.10">
    <property type="entry name" value="Medium-chain alcohol dehydrogenases, catalytic domain"/>
    <property type="match status" value="1"/>
</dbReference>
<feature type="domain" description="Enoyl reductase (ER)" evidence="1">
    <location>
        <begin position="10"/>
        <end position="311"/>
    </location>
</feature>
<gene>
    <name evidence="2" type="ORF">CLV84_3501</name>
</gene>
<sequence length="314" mass="33639">MKAIAYQSFGNVDVLRTVEVPTPTLRAGEVLVRVKAVSINPMDWKIRKGEMKLMSGSKFPRHLGVDFAGIVERTSGAVTGLKEGDAVFGVVKNAMKDGALSEYVAVPANLLWKKPTHLSFAQAASLPIVGTAAVTALHKMGNLTAQSSVLVNGATGGFGMLLLQLLQRTDAQVTAVAGPDTLPYATRWGADTVIDYAKEDVLQGTARYDVVVDLSGKLPYARAKRIMKSRARFLNATPQPIEIPTSLLLNPFRGKKHVVVLGSTSRENMRVLLDAVDAGLDVTVSRVFPFSHAVAAYRYAERGGVAGKVAIELP</sequence>
<dbReference type="Gene3D" id="3.40.50.720">
    <property type="entry name" value="NAD(P)-binding Rossmann-like Domain"/>
    <property type="match status" value="1"/>
</dbReference>
<evidence type="ECO:0000313" key="3">
    <source>
        <dbReference type="Proteomes" id="UP000237662"/>
    </source>
</evidence>
<dbReference type="PANTHER" id="PTHR44013:SF1">
    <property type="entry name" value="ZINC-TYPE ALCOHOL DEHYDROGENASE-LIKE PROTEIN C16A3.02C"/>
    <property type="match status" value="1"/>
</dbReference>
<dbReference type="SMART" id="SM00829">
    <property type="entry name" value="PKS_ER"/>
    <property type="match status" value="1"/>
</dbReference>
<dbReference type="InterPro" id="IPR036291">
    <property type="entry name" value="NAD(P)-bd_dom_sf"/>
</dbReference>
<proteinExistence type="predicted"/>
<name>A0A2S6I5X8_9BACT</name>
<dbReference type="OrthoDB" id="648910at2"/>
<dbReference type="PANTHER" id="PTHR44013">
    <property type="entry name" value="ZINC-TYPE ALCOHOL DEHYDROGENASE-LIKE PROTEIN C16A3.02C"/>
    <property type="match status" value="1"/>
</dbReference>
<dbReference type="InterPro" id="IPR013154">
    <property type="entry name" value="ADH-like_N"/>
</dbReference>
<evidence type="ECO:0000259" key="1">
    <source>
        <dbReference type="SMART" id="SM00829"/>
    </source>
</evidence>